<dbReference type="EMBL" id="JANAKD010001830">
    <property type="protein sequence ID" value="KAJ3476228.1"/>
    <property type="molecule type" value="Genomic_DNA"/>
</dbReference>
<evidence type="ECO:0000313" key="1">
    <source>
        <dbReference type="EMBL" id="KAJ3476228.1"/>
    </source>
</evidence>
<sequence>MPVPGSVAGVMPSPVATMPMTVPMTAPMAAPMVSPMDNSMPPAPWDAEFNMAPNPADISATFPLQPHHIALPLEETQPLPHPQPTQLQQQFQPQPPLHSQAPLPTQQPPRVQPPPRARQSPLTRSPSLLSEPAPQDQRRRKSRSRQVVTSPFSDCIDTFGRNFSLKRFARPLDGKVNGYIKFSWPQKRDGDKQNSRVIEVTEIDHDGDLSPAMPSAYITKHGNELTIQRRGSSTSTSAMSIISGSESPFSTASTLVMSQAGHYLQSPTGSFSHFLDSDNTEHPRFVPPHFGHVAVMDNMDRKLFKFYLNNWCPGRSVLKGTNLWLTDFAKMHDSVGVLSAIQSLAGIYIHDYLPDEIVRRRVNERFAIAEARLSQLLQDQANLDARESSELITLASLLSMQDIVLTERRLKKPYHPRWLTGFKQGEQMLQLTDPGNRFYKESNVQVDALRLSQSVIVGRAVILAQPMMPLPPIATFDPIAEAARFGFLLYGTKSEMYEIHGGCGFSKRLLHIFSQVAYCSARMLQDGETPIVPVTANMLYGQLVNLHQWSGEYSSWEAAQSKPQPIEWIRKTDETYIVQLPDEMTEVTAEAWRLAGMIYLQCRLLRLPRNHPDVITNMGDLAKSISIMPTSGPVFTAQAPLLPVFLLGLLATVEEHENIAHAWFQQVIRTPVRSSVPPLYETLERIQSWMSTEVPVPAPNMELPRAIAERQPWWERMVSKVQEKETEVLCLT</sequence>
<reference evidence="1" key="1">
    <citation type="submission" date="2022-07" db="EMBL/GenBank/DDBJ databases">
        <title>Genome Sequence of Lecanicillium saksenae.</title>
        <authorList>
            <person name="Buettner E."/>
        </authorList>
    </citation>
    <scope>NUCLEOTIDE SEQUENCE</scope>
    <source>
        <strain evidence="1">VT-O1</strain>
    </source>
</reference>
<name>A0ACC1QJQ0_9HYPO</name>
<keyword evidence="2" id="KW-1185">Reference proteome</keyword>
<protein>
    <submittedName>
        <fullName evidence="1">Uncharacterized protein</fullName>
    </submittedName>
</protein>
<comment type="caution">
    <text evidence="1">The sequence shown here is derived from an EMBL/GenBank/DDBJ whole genome shotgun (WGS) entry which is preliminary data.</text>
</comment>
<accession>A0ACC1QJQ0</accession>
<proteinExistence type="predicted"/>
<gene>
    <name evidence="1" type="ORF">NLG97_g9196</name>
</gene>
<dbReference type="Proteomes" id="UP001148737">
    <property type="component" value="Unassembled WGS sequence"/>
</dbReference>
<evidence type="ECO:0000313" key="2">
    <source>
        <dbReference type="Proteomes" id="UP001148737"/>
    </source>
</evidence>
<organism evidence="1 2">
    <name type="scientific">Lecanicillium saksenae</name>
    <dbReference type="NCBI Taxonomy" id="468837"/>
    <lineage>
        <taxon>Eukaryota</taxon>
        <taxon>Fungi</taxon>
        <taxon>Dikarya</taxon>
        <taxon>Ascomycota</taxon>
        <taxon>Pezizomycotina</taxon>
        <taxon>Sordariomycetes</taxon>
        <taxon>Hypocreomycetidae</taxon>
        <taxon>Hypocreales</taxon>
        <taxon>Cordycipitaceae</taxon>
        <taxon>Lecanicillium</taxon>
    </lineage>
</organism>